<dbReference type="GO" id="GO:0070402">
    <property type="term" value="F:NADPH binding"/>
    <property type="evidence" value="ECO:0007669"/>
    <property type="project" value="TreeGrafter"/>
</dbReference>
<dbReference type="InterPro" id="IPR013154">
    <property type="entry name" value="ADH-like_N"/>
</dbReference>
<dbReference type="InterPro" id="IPR013149">
    <property type="entry name" value="ADH-like_C"/>
</dbReference>
<evidence type="ECO:0000313" key="5">
    <source>
        <dbReference type="Proteomes" id="UP000249134"/>
    </source>
</evidence>
<dbReference type="InterPro" id="IPR020843">
    <property type="entry name" value="ER"/>
</dbReference>
<organism evidence="4 5">
    <name type="scientific">Lederbergia lenta</name>
    <name type="common">Bacillus lentus</name>
    <dbReference type="NCBI Taxonomy" id="1467"/>
    <lineage>
        <taxon>Bacteria</taxon>
        <taxon>Bacillati</taxon>
        <taxon>Bacillota</taxon>
        <taxon>Bacilli</taxon>
        <taxon>Bacillales</taxon>
        <taxon>Bacillaceae</taxon>
        <taxon>Lederbergia</taxon>
    </lineage>
</organism>
<dbReference type="GO" id="GO:0016651">
    <property type="term" value="F:oxidoreductase activity, acting on NAD(P)H"/>
    <property type="evidence" value="ECO:0007669"/>
    <property type="project" value="TreeGrafter"/>
</dbReference>
<dbReference type="SUPFAM" id="SSF50129">
    <property type="entry name" value="GroES-like"/>
    <property type="match status" value="1"/>
</dbReference>
<feature type="domain" description="Enoyl reductase (ER)" evidence="3">
    <location>
        <begin position="12"/>
        <end position="327"/>
    </location>
</feature>
<dbReference type="SUPFAM" id="SSF51735">
    <property type="entry name" value="NAD(P)-binding Rossmann-fold domains"/>
    <property type="match status" value="1"/>
</dbReference>
<evidence type="ECO:0000256" key="2">
    <source>
        <dbReference type="ARBA" id="ARBA00023002"/>
    </source>
</evidence>
<dbReference type="PANTHER" id="PTHR48106">
    <property type="entry name" value="QUINONE OXIDOREDUCTASE PIG3-RELATED"/>
    <property type="match status" value="1"/>
</dbReference>
<dbReference type="Proteomes" id="UP000249134">
    <property type="component" value="Chromosome 1"/>
</dbReference>
<evidence type="ECO:0000313" key="4">
    <source>
        <dbReference type="EMBL" id="SQI59379.1"/>
    </source>
</evidence>
<accession>A0A2X4W9F6</accession>
<evidence type="ECO:0000256" key="1">
    <source>
        <dbReference type="ARBA" id="ARBA00022857"/>
    </source>
</evidence>
<dbReference type="SMART" id="SM00829">
    <property type="entry name" value="PKS_ER"/>
    <property type="match status" value="1"/>
</dbReference>
<dbReference type="STRING" id="1348624.GCA_001591545_01394"/>
<dbReference type="Gene3D" id="3.40.50.720">
    <property type="entry name" value="NAD(P)-binding Rossmann-like Domain"/>
    <property type="match status" value="1"/>
</dbReference>
<proteinExistence type="predicted"/>
<keyword evidence="2" id="KW-0560">Oxidoreductase</keyword>
<reference evidence="4 5" key="1">
    <citation type="submission" date="2018-06" db="EMBL/GenBank/DDBJ databases">
        <authorList>
            <consortium name="Pathogen Informatics"/>
            <person name="Doyle S."/>
        </authorList>
    </citation>
    <scope>NUCLEOTIDE SEQUENCE [LARGE SCALE GENOMIC DNA]</scope>
    <source>
        <strain evidence="4 5">NCTC4824</strain>
    </source>
</reference>
<dbReference type="EMBL" id="LS483476">
    <property type="protein sequence ID" value="SQI59379.1"/>
    <property type="molecule type" value="Genomic_DNA"/>
</dbReference>
<keyword evidence="4" id="KW-0808">Transferase</keyword>
<dbReference type="Pfam" id="PF08240">
    <property type="entry name" value="ADH_N"/>
    <property type="match status" value="1"/>
</dbReference>
<evidence type="ECO:0000259" key="3">
    <source>
        <dbReference type="SMART" id="SM00829"/>
    </source>
</evidence>
<gene>
    <name evidence="4" type="primary">ppsC</name>
    <name evidence="4" type="ORF">NCTC4824_02343</name>
</gene>
<keyword evidence="1" id="KW-0521">NADP</keyword>
<dbReference type="InterPro" id="IPR011032">
    <property type="entry name" value="GroES-like_sf"/>
</dbReference>
<keyword evidence="4" id="KW-0012">Acyltransferase</keyword>
<keyword evidence="5" id="KW-1185">Reference proteome</keyword>
<dbReference type="GO" id="GO:0004315">
    <property type="term" value="F:3-oxoacyl-[acyl-carrier-protein] synthase activity"/>
    <property type="evidence" value="ECO:0007669"/>
    <property type="project" value="UniProtKB-EC"/>
</dbReference>
<dbReference type="RefSeq" id="WP_066138819.1">
    <property type="nucleotide sequence ID" value="NZ_CBCSGM010000001.1"/>
</dbReference>
<dbReference type="InterPro" id="IPR036291">
    <property type="entry name" value="NAD(P)-bd_dom_sf"/>
</dbReference>
<sequence length="329" mass="36378">MKATCVTFYEFGSPENVLKVENKSIQQPMNGEVLVRMTMRPINPSDLLPIFGTYSHRISLPSIPGYEGVGVVEEIGPFVSHDLIGRRVLPLRGEGTWQEFVRTSANLAVPIPHSIRDETAAQLYINPLTAWLTCTDVLALKPEDILLVNAGGSAIGRIFAQLSNILGFRLIAVTRNNVHTKELLQLGASDVINTSDTSLHSMVMELTEGRGANAAIDSVGGVEGTELAFCLQPDGIILTIGLLSGQPINWAKISKQTKVKVKMFHLRHWNQQVSVEKWQETFDYIFTLLNNKKLRLMIPNSHYALSEVHEAIRFVESSSGNKGKTLLFS</sequence>
<dbReference type="AlphaFoldDB" id="A0A2X4W9F6"/>
<dbReference type="EC" id="2.3.1.41" evidence="4"/>
<name>A0A2X4W9F6_LEDLE</name>
<dbReference type="Pfam" id="PF00107">
    <property type="entry name" value="ADH_zinc_N"/>
    <property type="match status" value="1"/>
</dbReference>
<protein>
    <submittedName>
        <fullName evidence="4">Alcohol dehydrogenase</fullName>
        <ecNumber evidence="4">2.3.1.41</ecNumber>
    </submittedName>
</protein>
<dbReference type="KEGG" id="blen:NCTC4824_02343"/>
<dbReference type="CDD" id="cd05282">
    <property type="entry name" value="ETR_like"/>
    <property type="match status" value="1"/>
</dbReference>
<dbReference type="PANTHER" id="PTHR48106:SF2">
    <property type="entry name" value="ZN2+-BINDING DEHYDROGENASE"/>
    <property type="match status" value="1"/>
</dbReference>
<dbReference type="Gene3D" id="3.90.180.10">
    <property type="entry name" value="Medium-chain alcohol dehydrogenases, catalytic domain"/>
    <property type="match status" value="1"/>
</dbReference>